<name>A0A4Q0T408_9BACT</name>
<dbReference type="InterPro" id="IPR036267">
    <property type="entry name" value="RuvA_C_sf"/>
</dbReference>
<dbReference type="Gene3D" id="2.40.50.140">
    <property type="entry name" value="Nucleic acid-binding proteins"/>
    <property type="match status" value="1"/>
</dbReference>
<comment type="caution">
    <text evidence="8">The sequence shown here is derived from an EMBL/GenBank/DDBJ whole genome shotgun (WGS) entry which is preliminary data.</text>
</comment>
<keyword evidence="5 6" id="KW-0234">DNA repair</keyword>
<dbReference type="CDD" id="cd14332">
    <property type="entry name" value="UBA_RuvA_C"/>
    <property type="match status" value="1"/>
</dbReference>
<dbReference type="GO" id="GO:0006281">
    <property type="term" value="P:DNA repair"/>
    <property type="evidence" value="ECO:0007669"/>
    <property type="project" value="UniProtKB-UniRule"/>
</dbReference>
<dbReference type="InterPro" id="IPR012340">
    <property type="entry name" value="NA-bd_OB-fold"/>
</dbReference>
<evidence type="ECO:0000313" key="8">
    <source>
        <dbReference type="EMBL" id="RXH58373.1"/>
    </source>
</evidence>
<dbReference type="Gene3D" id="1.10.150.20">
    <property type="entry name" value="5' to 3' exonuclease, C-terminal subdomain"/>
    <property type="match status" value="1"/>
</dbReference>
<comment type="function">
    <text evidence="6">The RuvA-RuvB-RuvC complex processes Holliday junction (HJ) DNA during genetic recombination and DNA repair, while the RuvA-RuvB complex plays an important role in the rescue of blocked DNA replication forks via replication fork reversal (RFR). RuvA specifically binds to HJ cruciform DNA, conferring on it an open structure. The RuvB hexamer acts as an ATP-dependent pump, pulling dsDNA into and through the RuvAB complex. HJ branch migration allows RuvC to scan DNA until it finds its consensus sequence, where it cleaves and resolves the cruciform DNA.</text>
</comment>
<accession>A0A4Q0T408</accession>
<dbReference type="GO" id="GO:0048476">
    <property type="term" value="C:Holliday junction resolvase complex"/>
    <property type="evidence" value="ECO:0007669"/>
    <property type="project" value="UniProtKB-UniRule"/>
</dbReference>
<comment type="similarity">
    <text evidence="6">Belongs to the RuvA family.</text>
</comment>
<feature type="region of interest" description="Domain I" evidence="6">
    <location>
        <begin position="1"/>
        <end position="64"/>
    </location>
</feature>
<dbReference type="SUPFAM" id="SSF50249">
    <property type="entry name" value="Nucleic acid-binding proteins"/>
    <property type="match status" value="1"/>
</dbReference>
<dbReference type="SMART" id="SM00278">
    <property type="entry name" value="HhH1"/>
    <property type="match status" value="2"/>
</dbReference>
<keyword evidence="8" id="KW-0347">Helicase</keyword>
<reference evidence="8 9" key="1">
    <citation type="submission" date="2018-11" db="EMBL/GenBank/DDBJ databases">
        <authorList>
            <person name="Mardanov A.V."/>
            <person name="Ravin N.V."/>
            <person name="Dedysh S.N."/>
        </authorList>
    </citation>
    <scope>NUCLEOTIDE SEQUENCE [LARGE SCALE GENOMIC DNA]</scope>
    <source>
        <strain evidence="8 9">AF10</strain>
    </source>
</reference>
<dbReference type="AlphaFoldDB" id="A0A4Q0T408"/>
<comment type="subunit">
    <text evidence="6">Homotetramer. Forms an RuvA(8)-RuvB(12)-Holliday junction (HJ) complex. HJ DNA is sandwiched between 2 RuvA tetramers; dsDNA enters through RuvA and exits via RuvB. An RuvB hexamer assembles on each DNA strand where it exits the tetramer. Each RuvB hexamer is contacted by two RuvA subunits (via domain III) on 2 adjacent RuvB subunits; this complex drives branch migration. In the full resolvosome a probable DNA-RuvA(4)-RuvB(12)-RuvC(2) complex forms which resolves the HJ.</text>
</comment>
<dbReference type="GO" id="GO:0009379">
    <property type="term" value="C:Holliday junction helicase complex"/>
    <property type="evidence" value="ECO:0007669"/>
    <property type="project" value="InterPro"/>
</dbReference>
<dbReference type="InterPro" id="IPR003583">
    <property type="entry name" value="Hlx-hairpin-Hlx_DNA-bd_motif"/>
</dbReference>
<dbReference type="InterPro" id="IPR010994">
    <property type="entry name" value="RuvA_2-like"/>
</dbReference>
<proteinExistence type="inferred from homology"/>
<evidence type="ECO:0000259" key="7">
    <source>
        <dbReference type="SMART" id="SM00278"/>
    </source>
</evidence>
<feature type="domain" description="Helix-hairpin-helix DNA-binding motif class 1" evidence="7">
    <location>
        <begin position="108"/>
        <end position="127"/>
    </location>
</feature>
<keyword evidence="8" id="KW-0547">Nucleotide-binding</keyword>
<keyword evidence="8" id="KW-0378">Hydrolase</keyword>
<dbReference type="RefSeq" id="WP_128912382.1">
    <property type="nucleotide sequence ID" value="NZ_RDSM01000001.1"/>
</dbReference>
<feature type="region of interest" description="Domain III" evidence="6">
    <location>
        <begin position="154"/>
        <end position="201"/>
    </location>
</feature>
<evidence type="ECO:0000256" key="4">
    <source>
        <dbReference type="ARBA" id="ARBA00023172"/>
    </source>
</evidence>
<dbReference type="InterPro" id="IPR013849">
    <property type="entry name" value="DNA_helicase_Holl-junc_RuvA_I"/>
</dbReference>
<dbReference type="GO" id="GO:0000400">
    <property type="term" value="F:four-way junction DNA binding"/>
    <property type="evidence" value="ECO:0007669"/>
    <property type="project" value="UniProtKB-UniRule"/>
</dbReference>
<dbReference type="OrthoDB" id="5293449at2"/>
<comment type="domain">
    <text evidence="6">Has three domains with a flexible linker between the domains II and III and assumes an 'L' shape. Domain III is highly mobile and contacts RuvB.</text>
</comment>
<keyword evidence="9" id="KW-1185">Reference proteome</keyword>
<dbReference type="GO" id="GO:0009378">
    <property type="term" value="F:four-way junction helicase activity"/>
    <property type="evidence" value="ECO:0007669"/>
    <property type="project" value="InterPro"/>
</dbReference>
<dbReference type="GO" id="GO:0005524">
    <property type="term" value="F:ATP binding"/>
    <property type="evidence" value="ECO:0007669"/>
    <property type="project" value="InterPro"/>
</dbReference>
<keyword evidence="3 6" id="KW-0238">DNA-binding</keyword>
<organism evidence="8 9">
    <name type="scientific">Granulicella sibirica</name>
    <dbReference type="NCBI Taxonomy" id="2479048"/>
    <lineage>
        <taxon>Bacteria</taxon>
        <taxon>Pseudomonadati</taxon>
        <taxon>Acidobacteriota</taxon>
        <taxon>Terriglobia</taxon>
        <taxon>Terriglobales</taxon>
        <taxon>Acidobacteriaceae</taxon>
        <taxon>Granulicella</taxon>
    </lineage>
</organism>
<dbReference type="EMBL" id="RDSM01000001">
    <property type="protein sequence ID" value="RXH58373.1"/>
    <property type="molecule type" value="Genomic_DNA"/>
</dbReference>
<dbReference type="Pfam" id="PF14520">
    <property type="entry name" value="HHH_5"/>
    <property type="match status" value="1"/>
</dbReference>
<keyword evidence="4 6" id="KW-0233">DNA recombination</keyword>
<dbReference type="Gene3D" id="1.10.8.10">
    <property type="entry name" value="DNA helicase RuvA subunit, C-terminal domain"/>
    <property type="match status" value="1"/>
</dbReference>
<feature type="domain" description="Helix-hairpin-helix DNA-binding motif class 1" evidence="7">
    <location>
        <begin position="73"/>
        <end position="92"/>
    </location>
</feature>
<dbReference type="Proteomes" id="UP000289437">
    <property type="component" value="Unassembled WGS sequence"/>
</dbReference>
<keyword evidence="1 6" id="KW-0963">Cytoplasm</keyword>
<dbReference type="GO" id="GO:0006310">
    <property type="term" value="P:DNA recombination"/>
    <property type="evidence" value="ECO:0007669"/>
    <property type="project" value="UniProtKB-UniRule"/>
</dbReference>
<dbReference type="SUPFAM" id="SSF47781">
    <property type="entry name" value="RuvA domain 2-like"/>
    <property type="match status" value="1"/>
</dbReference>
<dbReference type="NCBIfam" id="TIGR00084">
    <property type="entry name" value="ruvA"/>
    <property type="match status" value="1"/>
</dbReference>
<evidence type="ECO:0000256" key="2">
    <source>
        <dbReference type="ARBA" id="ARBA00022763"/>
    </source>
</evidence>
<dbReference type="Pfam" id="PF01330">
    <property type="entry name" value="RuvA_N"/>
    <property type="match status" value="1"/>
</dbReference>
<reference evidence="9" key="2">
    <citation type="submission" date="2019-02" db="EMBL/GenBank/DDBJ databases">
        <title>Granulicella sibirica sp. nov., a psychrotolerant acidobacterium isolated from an organic soil layer in forested tundra, West Siberia.</title>
        <authorList>
            <person name="Oshkin I.Y."/>
            <person name="Kulichevskaya I.S."/>
            <person name="Rijpstra W.I.C."/>
            <person name="Sinninghe Damste J.S."/>
            <person name="Rakitin A.L."/>
            <person name="Ravin N.V."/>
            <person name="Dedysh S.N."/>
        </authorList>
    </citation>
    <scope>NUCLEOTIDE SEQUENCE [LARGE SCALE GENOMIC DNA]</scope>
    <source>
        <strain evidence="9">AF10</strain>
    </source>
</reference>
<keyword evidence="2 6" id="KW-0227">DNA damage</keyword>
<dbReference type="InterPro" id="IPR000085">
    <property type="entry name" value="RuvA"/>
</dbReference>
<dbReference type="HAMAP" id="MF_00031">
    <property type="entry name" value="DNA_HJ_migration_RuvA"/>
    <property type="match status" value="1"/>
</dbReference>
<evidence type="ECO:0000256" key="3">
    <source>
        <dbReference type="ARBA" id="ARBA00023125"/>
    </source>
</evidence>
<comment type="subcellular location">
    <subcellularLocation>
        <location evidence="6">Cytoplasm</location>
    </subcellularLocation>
</comment>
<dbReference type="GO" id="GO:0005737">
    <property type="term" value="C:cytoplasm"/>
    <property type="evidence" value="ECO:0007669"/>
    <property type="project" value="UniProtKB-SubCell"/>
</dbReference>
<gene>
    <name evidence="6" type="primary">ruvA</name>
    <name evidence="8" type="ORF">GRAN_1683</name>
</gene>
<comment type="caution">
    <text evidence="6">Lacks conserved residue(s) required for the propagation of feature annotation.</text>
</comment>
<sequence length="201" mass="21529">MIAHLRGRLLTKSPNQAIVECAGVGYEVAISVTTFTSIPNEGSEIALHIYTRVAEDQLALFGFAELHEKRLFEKLLTITGIGPKLAITVLSGIAPERLVNAIRGSDHATLTKIPGIGKKTAERVVLELKDKLDDLAYPSATPQTTTTTHYGPAAEDALSALVNLGYPRPAAQKAIEGAIARHPESAADFESLFRAAMSSIR</sequence>
<dbReference type="SUPFAM" id="SSF46929">
    <property type="entry name" value="DNA helicase RuvA subunit, C-terminal domain"/>
    <property type="match status" value="1"/>
</dbReference>
<protein>
    <recommendedName>
        <fullName evidence="6">Holliday junction branch migration complex subunit RuvA</fullName>
    </recommendedName>
</protein>
<evidence type="ECO:0000313" key="9">
    <source>
        <dbReference type="Proteomes" id="UP000289437"/>
    </source>
</evidence>
<dbReference type="Pfam" id="PF07499">
    <property type="entry name" value="RuvA_C"/>
    <property type="match status" value="1"/>
</dbReference>
<evidence type="ECO:0000256" key="5">
    <source>
        <dbReference type="ARBA" id="ARBA00023204"/>
    </source>
</evidence>
<evidence type="ECO:0000256" key="1">
    <source>
        <dbReference type="ARBA" id="ARBA00022490"/>
    </source>
</evidence>
<keyword evidence="8" id="KW-0067">ATP-binding</keyword>
<dbReference type="InterPro" id="IPR011114">
    <property type="entry name" value="RuvA_C"/>
</dbReference>
<evidence type="ECO:0000256" key="6">
    <source>
        <dbReference type="HAMAP-Rule" id="MF_00031"/>
    </source>
</evidence>